<evidence type="ECO:0000313" key="2">
    <source>
        <dbReference type="EMBL" id="MFG3010921.1"/>
    </source>
</evidence>
<dbReference type="RefSeq" id="WP_356150568.1">
    <property type="nucleotide sequence ID" value="NZ_JBEXOF010000011.1"/>
</dbReference>
<keyword evidence="1" id="KW-0732">Signal</keyword>
<accession>A0ABW7B170</accession>
<evidence type="ECO:0000256" key="1">
    <source>
        <dbReference type="SAM" id="SignalP"/>
    </source>
</evidence>
<feature type="chain" id="PRO_5046637772" description="Secreted protein" evidence="1">
    <location>
        <begin position="30"/>
        <end position="144"/>
    </location>
</feature>
<gene>
    <name evidence="2" type="ORF">ACGFZB_10760</name>
</gene>
<protein>
    <recommendedName>
        <fullName evidence="4">Secreted protein</fullName>
    </recommendedName>
</protein>
<proteinExistence type="predicted"/>
<feature type="signal peptide" evidence="1">
    <location>
        <begin position="1"/>
        <end position="29"/>
    </location>
</feature>
<evidence type="ECO:0000313" key="3">
    <source>
        <dbReference type="Proteomes" id="UP001604267"/>
    </source>
</evidence>
<dbReference type="EMBL" id="JBICYV010000004">
    <property type="protein sequence ID" value="MFG3010921.1"/>
    <property type="molecule type" value="Genomic_DNA"/>
</dbReference>
<dbReference type="Proteomes" id="UP001604267">
    <property type="component" value="Unassembled WGS sequence"/>
</dbReference>
<keyword evidence="3" id="KW-1185">Reference proteome</keyword>
<sequence length="144" mass="15068">MKAISRGRLSAVAAAAACLVIGTATTASAGTNSPVSDASNGDGYAYFVADGDNFLIHDNLCDGDTIWAQLTWYKSGDGWNFRTVRNTSGCNTTDTRHPWNIPEGADVWVRACGSVEPNYSNSGAGYLSAGHDCDFTQGGQHGVA</sequence>
<organism evidence="2 3">
    <name type="scientific">Streptomyces cinerochromogenes</name>
    <dbReference type="NCBI Taxonomy" id="66422"/>
    <lineage>
        <taxon>Bacteria</taxon>
        <taxon>Bacillati</taxon>
        <taxon>Actinomycetota</taxon>
        <taxon>Actinomycetes</taxon>
        <taxon>Kitasatosporales</taxon>
        <taxon>Streptomycetaceae</taxon>
        <taxon>Streptomyces</taxon>
    </lineage>
</organism>
<reference evidence="2 3" key="1">
    <citation type="submission" date="2024-10" db="EMBL/GenBank/DDBJ databases">
        <title>The Natural Products Discovery Center: Release of the First 8490 Sequenced Strains for Exploring Actinobacteria Biosynthetic Diversity.</title>
        <authorList>
            <person name="Kalkreuter E."/>
            <person name="Kautsar S.A."/>
            <person name="Yang D."/>
            <person name="Bader C.D."/>
            <person name="Teijaro C.N."/>
            <person name="Fluegel L."/>
            <person name="Davis C.M."/>
            <person name="Simpson J.R."/>
            <person name="Lauterbach L."/>
            <person name="Steele A.D."/>
            <person name="Gui C."/>
            <person name="Meng S."/>
            <person name="Li G."/>
            <person name="Viehrig K."/>
            <person name="Ye F."/>
            <person name="Su P."/>
            <person name="Kiefer A.F."/>
            <person name="Nichols A."/>
            <person name="Cepeda A.J."/>
            <person name="Yan W."/>
            <person name="Fan B."/>
            <person name="Jiang Y."/>
            <person name="Adhikari A."/>
            <person name="Zheng C.-J."/>
            <person name="Schuster L."/>
            <person name="Cowan T.M."/>
            <person name="Smanski M.J."/>
            <person name="Chevrette M.G."/>
            <person name="De Carvalho L.P.S."/>
            <person name="Shen B."/>
        </authorList>
    </citation>
    <scope>NUCLEOTIDE SEQUENCE [LARGE SCALE GENOMIC DNA]</scope>
    <source>
        <strain evidence="2 3">NPDC048320</strain>
    </source>
</reference>
<evidence type="ECO:0008006" key="4">
    <source>
        <dbReference type="Google" id="ProtNLM"/>
    </source>
</evidence>
<name>A0ABW7B170_9ACTN</name>
<comment type="caution">
    <text evidence="2">The sequence shown here is derived from an EMBL/GenBank/DDBJ whole genome shotgun (WGS) entry which is preliminary data.</text>
</comment>